<dbReference type="GO" id="GO:0008202">
    <property type="term" value="P:steroid metabolic process"/>
    <property type="evidence" value="ECO:0007669"/>
    <property type="project" value="UniProtKB-KW"/>
</dbReference>
<dbReference type="PRINTS" id="PR00080">
    <property type="entry name" value="SDRFAMILY"/>
</dbReference>
<keyword evidence="4" id="KW-0443">Lipid metabolism</keyword>
<dbReference type="PRINTS" id="PR00081">
    <property type="entry name" value="GDHRDH"/>
</dbReference>
<evidence type="ECO:0000313" key="7">
    <source>
        <dbReference type="Proteomes" id="UP000093592"/>
    </source>
</evidence>
<dbReference type="Proteomes" id="UP000093592">
    <property type="component" value="Unassembled WGS sequence"/>
</dbReference>
<dbReference type="AlphaFoldDB" id="A0A1A2YTC2"/>
<dbReference type="GO" id="GO:0016491">
    <property type="term" value="F:oxidoreductase activity"/>
    <property type="evidence" value="ECO:0007669"/>
    <property type="project" value="UniProtKB-KW"/>
</dbReference>
<name>A0A1A2YTC2_9MYCO</name>
<evidence type="ECO:0000256" key="1">
    <source>
        <dbReference type="ARBA" id="ARBA00006484"/>
    </source>
</evidence>
<dbReference type="SUPFAM" id="SSF51735">
    <property type="entry name" value="NAD(P)-binding Rossmann-fold domains"/>
    <property type="match status" value="1"/>
</dbReference>
<keyword evidence="3" id="KW-0520">NAD</keyword>
<evidence type="ECO:0000313" key="6">
    <source>
        <dbReference type="EMBL" id="OBI40693.1"/>
    </source>
</evidence>
<dbReference type="PANTHER" id="PTHR43180">
    <property type="entry name" value="3-OXOACYL-(ACYL-CARRIER-PROTEIN) REDUCTASE (AFU_ORTHOLOGUE AFUA_6G11210)"/>
    <property type="match status" value="1"/>
</dbReference>
<gene>
    <name evidence="6" type="ORF">A5707_08595</name>
</gene>
<sequence>MVNELAGKVAIVTGGASGIGAGIVERFLTEGAQVVIGDIDADGGKALAERHGAQADFRQIDTADPDQVTELVSQAVRQFGGLDIMVNNAGISSRMHRSFLEDDLADFQRVMAVNVLGVMAGTREAARHMATGGGGSIVNVSSIGGIQAGGGVMTYRASKAAVIQFTKSVAIELAHYEIRVNCIAPGSIPTPILASSASAKSAEELERFEHTIREQMRADRPLQREGTPDDVAEAALYLVSDRARYVTGTVLPVDGGTSAGKAIRRRRPTD</sequence>
<dbReference type="InterPro" id="IPR036291">
    <property type="entry name" value="NAD(P)-bd_dom_sf"/>
</dbReference>
<accession>A0A1A2YTC2</accession>
<comment type="caution">
    <text evidence="6">The sequence shown here is derived from an EMBL/GenBank/DDBJ whole genome shotgun (WGS) entry which is preliminary data.</text>
</comment>
<organism evidence="6 7">
    <name type="scientific">Mycobacterium kyorinense</name>
    <dbReference type="NCBI Taxonomy" id="487514"/>
    <lineage>
        <taxon>Bacteria</taxon>
        <taxon>Bacillati</taxon>
        <taxon>Actinomycetota</taxon>
        <taxon>Actinomycetes</taxon>
        <taxon>Mycobacteriales</taxon>
        <taxon>Mycobacteriaceae</taxon>
        <taxon>Mycobacterium</taxon>
    </lineage>
</organism>
<evidence type="ECO:0000256" key="3">
    <source>
        <dbReference type="ARBA" id="ARBA00023027"/>
    </source>
</evidence>
<evidence type="ECO:0000256" key="2">
    <source>
        <dbReference type="ARBA" id="ARBA00023002"/>
    </source>
</evidence>
<comment type="similarity">
    <text evidence="1">Belongs to the short-chain dehydrogenases/reductases (SDR) family.</text>
</comment>
<reference evidence="7" key="1">
    <citation type="submission" date="2016-06" db="EMBL/GenBank/DDBJ databases">
        <authorList>
            <person name="Sutton G."/>
            <person name="Brinkac L."/>
            <person name="Sanka R."/>
            <person name="Adams M."/>
            <person name="Lau E."/>
            <person name="Sam S."/>
            <person name="Sreng N."/>
            <person name="Him V."/>
            <person name="Kerleguer A."/>
            <person name="Cheng S."/>
        </authorList>
    </citation>
    <scope>NUCLEOTIDE SEQUENCE [LARGE SCALE GENOMIC DNA]</scope>
    <source>
        <strain evidence="7">E861</strain>
    </source>
</reference>
<dbReference type="OrthoDB" id="286404at2"/>
<dbReference type="RefSeq" id="WP_065016264.1">
    <property type="nucleotide sequence ID" value="NZ_LZKJ01000196.1"/>
</dbReference>
<dbReference type="EMBL" id="LZKJ01000196">
    <property type="protein sequence ID" value="OBI40693.1"/>
    <property type="molecule type" value="Genomic_DNA"/>
</dbReference>
<dbReference type="InterPro" id="IPR002347">
    <property type="entry name" value="SDR_fam"/>
</dbReference>
<protein>
    <submittedName>
        <fullName evidence="6">Oxidoreductase</fullName>
    </submittedName>
</protein>
<keyword evidence="5" id="KW-0753">Steroid metabolism</keyword>
<proteinExistence type="inferred from homology"/>
<keyword evidence="2" id="KW-0560">Oxidoreductase</keyword>
<dbReference type="CDD" id="cd05233">
    <property type="entry name" value="SDR_c"/>
    <property type="match status" value="1"/>
</dbReference>
<dbReference type="FunFam" id="3.40.50.720:FF:000084">
    <property type="entry name" value="Short-chain dehydrogenase reductase"/>
    <property type="match status" value="1"/>
</dbReference>
<evidence type="ECO:0000256" key="4">
    <source>
        <dbReference type="ARBA" id="ARBA00023098"/>
    </source>
</evidence>
<dbReference type="PANTHER" id="PTHR43180:SF28">
    <property type="entry name" value="NAD(P)-BINDING ROSSMANN-FOLD SUPERFAMILY PROTEIN"/>
    <property type="match status" value="1"/>
</dbReference>
<dbReference type="NCBIfam" id="NF005559">
    <property type="entry name" value="PRK07231.1"/>
    <property type="match status" value="1"/>
</dbReference>
<evidence type="ECO:0000256" key="5">
    <source>
        <dbReference type="ARBA" id="ARBA00023221"/>
    </source>
</evidence>
<dbReference type="Gene3D" id="3.40.50.720">
    <property type="entry name" value="NAD(P)-binding Rossmann-like Domain"/>
    <property type="match status" value="1"/>
</dbReference>
<dbReference type="Pfam" id="PF13561">
    <property type="entry name" value="adh_short_C2"/>
    <property type="match status" value="1"/>
</dbReference>